<proteinExistence type="inferred from homology"/>
<protein>
    <recommendedName>
        <fullName evidence="9">Cardiolipin synthase B</fullName>
        <shortName evidence="9">CL synthase</shortName>
        <ecNumber evidence="9">2.7.8.-</ecNumber>
    </recommendedName>
</protein>
<dbReference type="InterPro" id="IPR001736">
    <property type="entry name" value="PLipase_D/transphosphatidylase"/>
</dbReference>
<evidence type="ECO:0000256" key="7">
    <source>
        <dbReference type="ARBA" id="ARBA00023209"/>
    </source>
</evidence>
<dbReference type="PANTHER" id="PTHR21248:SF23">
    <property type="entry name" value="CARDIOLIPIN SYNTHASE B"/>
    <property type="match status" value="1"/>
</dbReference>
<feature type="active site" evidence="9">
    <location>
        <position position="137"/>
    </location>
</feature>
<sequence>MAPAPERGDEPWWARAPRVRWEGGNRVRLLEGGDQLFPAMAEALAQAQHEVWFATYIFHDDGAGRAVADALIAAARRGVAVHLVIDGFGSKATLPTVRAWLADSEVRLEVFRPIDRWWQWLQPQQLRRLHQKLCVVDDAVAFVGGINVIDDRNDLNHGWGDTPRLDFAVEVTGPLAMAVRHAARAMWARAHLGHGWRREAERLLVSPTPLDRTRRLLRTLGAAPREPHQPRDTRPTRAAFVVRDNVGQRRAIERRYIEAMRQAKTRIDIAVPYFYPGRRFRRTLRDAARRGVQVRLLLQGKVDYPIAALAARVLYDELRSRGVRIFEYMPAFLHAKVAVVDDSWATVGSSNIDPLSLLLNLEANVLVRDASFAAELAARLDQAFAVSEEITRPQPLAPWRLWLRRGLVAWLAHAYLRVAGVTGRY</sequence>
<comment type="catalytic activity">
    <reaction evidence="9">
        <text>2 a 1,2-diacyl-sn-glycero-3-phospho-(1'-sn-glycerol) = a cardiolipin + glycerol</text>
        <dbReference type="Rhea" id="RHEA:31451"/>
        <dbReference type="ChEBI" id="CHEBI:17754"/>
        <dbReference type="ChEBI" id="CHEBI:62237"/>
        <dbReference type="ChEBI" id="CHEBI:64716"/>
    </reaction>
</comment>
<dbReference type="RefSeq" id="WP_128195126.1">
    <property type="nucleotide sequence ID" value="NZ_SACT01000001.1"/>
</dbReference>
<comment type="caution">
    <text evidence="11">The sequence shown here is derived from an EMBL/GenBank/DDBJ whole genome shotgun (WGS) entry which is preliminary data.</text>
</comment>
<dbReference type="HAMAP" id="MF_01917">
    <property type="entry name" value="Cardiolipin_synth_ClsB"/>
    <property type="match status" value="1"/>
</dbReference>
<evidence type="ECO:0000256" key="3">
    <source>
        <dbReference type="ARBA" id="ARBA00022679"/>
    </source>
</evidence>
<feature type="domain" description="PLD phosphodiesterase" evidence="10">
    <location>
        <begin position="329"/>
        <end position="356"/>
    </location>
</feature>
<comment type="subcellular location">
    <subcellularLocation>
        <location evidence="9">Cell membrane</location>
        <topology evidence="9">Peripheral membrane protein</topology>
    </subcellularLocation>
</comment>
<feature type="active site" evidence="9">
    <location>
        <position position="341"/>
    </location>
</feature>
<keyword evidence="5 9" id="KW-0443">Lipid metabolism</keyword>
<organism evidence="11 12">
    <name type="scientific">Rubrivivax albus</name>
    <dbReference type="NCBI Taxonomy" id="2499835"/>
    <lineage>
        <taxon>Bacteria</taxon>
        <taxon>Pseudomonadati</taxon>
        <taxon>Pseudomonadota</taxon>
        <taxon>Betaproteobacteria</taxon>
        <taxon>Burkholderiales</taxon>
        <taxon>Sphaerotilaceae</taxon>
        <taxon>Rubrivivax</taxon>
    </lineage>
</organism>
<dbReference type="EMBL" id="SACT01000001">
    <property type="protein sequence ID" value="RVT53702.1"/>
    <property type="molecule type" value="Genomic_DNA"/>
</dbReference>
<dbReference type="GO" id="GO:0005886">
    <property type="term" value="C:plasma membrane"/>
    <property type="evidence" value="ECO:0007669"/>
    <property type="project" value="UniProtKB-SubCell"/>
</dbReference>
<dbReference type="SMART" id="SM00155">
    <property type="entry name" value="PLDc"/>
    <property type="match status" value="2"/>
</dbReference>
<keyword evidence="6 9" id="KW-0472">Membrane</keyword>
<evidence type="ECO:0000256" key="1">
    <source>
        <dbReference type="ARBA" id="ARBA00022475"/>
    </source>
</evidence>
<dbReference type="EC" id="2.7.8.-" evidence="9"/>
<gene>
    <name evidence="9 11" type="primary">clsB</name>
    <name evidence="11" type="ORF">ENE75_02075</name>
</gene>
<keyword evidence="7 9" id="KW-0594">Phospholipid biosynthesis</keyword>
<evidence type="ECO:0000313" key="11">
    <source>
        <dbReference type="EMBL" id="RVT53702.1"/>
    </source>
</evidence>
<evidence type="ECO:0000256" key="9">
    <source>
        <dbReference type="HAMAP-Rule" id="MF_01917"/>
    </source>
</evidence>
<dbReference type="NCBIfam" id="NF008427">
    <property type="entry name" value="PRK11263.1"/>
    <property type="match status" value="1"/>
</dbReference>
<evidence type="ECO:0000256" key="8">
    <source>
        <dbReference type="ARBA" id="ARBA00023264"/>
    </source>
</evidence>
<name>A0A437K079_9BURK</name>
<dbReference type="Proteomes" id="UP000288178">
    <property type="component" value="Unassembled WGS sequence"/>
</dbReference>
<dbReference type="PANTHER" id="PTHR21248">
    <property type="entry name" value="CARDIOLIPIN SYNTHASE"/>
    <property type="match status" value="1"/>
</dbReference>
<dbReference type="SUPFAM" id="SSF56024">
    <property type="entry name" value="Phospholipase D/nuclease"/>
    <property type="match status" value="2"/>
</dbReference>
<evidence type="ECO:0000259" key="10">
    <source>
        <dbReference type="PROSITE" id="PS50035"/>
    </source>
</evidence>
<reference evidence="11 12" key="1">
    <citation type="submission" date="2019-01" db="EMBL/GenBank/DDBJ databases">
        <authorList>
            <person name="Chen W.-M."/>
        </authorList>
    </citation>
    <scope>NUCLEOTIDE SEQUENCE [LARGE SCALE GENOMIC DNA]</scope>
    <source>
        <strain evidence="11 12">ICH-3</strain>
    </source>
</reference>
<comment type="similarity">
    <text evidence="9">Belongs to the phospholipase D family. Cardiolipin synthase subfamily. ClsB sub-subfamily.</text>
</comment>
<feature type="active site" evidence="9">
    <location>
        <position position="132"/>
    </location>
</feature>
<dbReference type="CDD" id="cd09159">
    <property type="entry name" value="PLDc_ybhO_like_2"/>
    <property type="match status" value="1"/>
</dbReference>
<evidence type="ECO:0000313" key="12">
    <source>
        <dbReference type="Proteomes" id="UP000288178"/>
    </source>
</evidence>
<keyword evidence="1 9" id="KW-1003">Cell membrane</keyword>
<accession>A0A437K079</accession>
<feature type="active site" evidence="9">
    <location>
        <position position="130"/>
    </location>
</feature>
<evidence type="ECO:0000256" key="6">
    <source>
        <dbReference type="ARBA" id="ARBA00023136"/>
    </source>
</evidence>
<evidence type="ECO:0000256" key="2">
    <source>
        <dbReference type="ARBA" id="ARBA00022516"/>
    </source>
</evidence>
<keyword evidence="4" id="KW-0677">Repeat</keyword>
<evidence type="ECO:0000256" key="4">
    <source>
        <dbReference type="ARBA" id="ARBA00022737"/>
    </source>
</evidence>
<dbReference type="Pfam" id="PF13091">
    <property type="entry name" value="PLDc_2"/>
    <property type="match status" value="2"/>
</dbReference>
<keyword evidence="2 9" id="KW-0444">Lipid biosynthesis</keyword>
<dbReference type="PROSITE" id="PS50035">
    <property type="entry name" value="PLD"/>
    <property type="match status" value="2"/>
</dbReference>
<feature type="active site" evidence="9">
    <location>
        <position position="336"/>
    </location>
</feature>
<dbReference type="PIRSF" id="PIRSF000850">
    <property type="entry name" value="Phospholipase_D_PSS"/>
    <property type="match status" value="1"/>
</dbReference>
<dbReference type="GO" id="GO:0008808">
    <property type="term" value="F:cardiolipin synthase activity"/>
    <property type="evidence" value="ECO:0007669"/>
    <property type="project" value="InterPro"/>
</dbReference>
<dbReference type="OrthoDB" id="9762009at2"/>
<evidence type="ECO:0000256" key="5">
    <source>
        <dbReference type="ARBA" id="ARBA00023098"/>
    </source>
</evidence>
<dbReference type="InterPro" id="IPR025202">
    <property type="entry name" value="PLD-like_dom"/>
</dbReference>
<keyword evidence="12" id="KW-1185">Reference proteome</keyword>
<keyword evidence="8 9" id="KW-1208">Phospholipid metabolism</keyword>
<dbReference type="AlphaFoldDB" id="A0A437K079"/>
<dbReference type="GO" id="GO:0032049">
    <property type="term" value="P:cardiolipin biosynthetic process"/>
    <property type="evidence" value="ECO:0007669"/>
    <property type="project" value="InterPro"/>
</dbReference>
<dbReference type="Gene3D" id="3.30.870.10">
    <property type="entry name" value="Endonuclease Chain A"/>
    <property type="match status" value="2"/>
</dbReference>
<keyword evidence="3 9" id="KW-0808">Transferase</keyword>
<dbReference type="InterPro" id="IPR030872">
    <property type="entry name" value="Cardiolipin_synth_ClsB"/>
</dbReference>
<comment type="function">
    <text evidence="9">Catalyzes the phosphatidyl group transfer from one phosphatidylglycerol molecule to another to form cardiolipin (CL) (diphosphatidylglycerol) and glycerol.</text>
</comment>
<feature type="active site" evidence="9">
    <location>
        <position position="334"/>
    </location>
</feature>
<feature type="domain" description="PLD phosphodiesterase" evidence="10">
    <location>
        <begin position="125"/>
        <end position="152"/>
    </location>
</feature>